<organism evidence="1">
    <name type="scientific">marine sediment metagenome</name>
    <dbReference type="NCBI Taxonomy" id="412755"/>
    <lineage>
        <taxon>unclassified sequences</taxon>
        <taxon>metagenomes</taxon>
        <taxon>ecological metagenomes</taxon>
    </lineage>
</organism>
<sequence length="85" mass="9458">MSVERMAYVGREPDCGCVTFLMVDDPSHSRDTALEVARCVRDGMAIDRTTVEDARKLPLATCPHWRISSRGKRLGRTDVPTEPAP</sequence>
<reference evidence="1" key="1">
    <citation type="journal article" date="2015" name="Nature">
        <title>Complex archaea that bridge the gap between prokaryotes and eukaryotes.</title>
        <authorList>
            <person name="Spang A."/>
            <person name="Saw J.H."/>
            <person name="Jorgensen S.L."/>
            <person name="Zaremba-Niedzwiedzka K."/>
            <person name="Martijn J."/>
            <person name="Lind A.E."/>
            <person name="van Eijk R."/>
            <person name="Schleper C."/>
            <person name="Guy L."/>
            <person name="Ettema T.J."/>
        </authorList>
    </citation>
    <scope>NUCLEOTIDE SEQUENCE</scope>
</reference>
<proteinExistence type="predicted"/>
<dbReference type="EMBL" id="LAZR01020985">
    <property type="protein sequence ID" value="KKL86891.1"/>
    <property type="molecule type" value="Genomic_DNA"/>
</dbReference>
<evidence type="ECO:0000313" key="1">
    <source>
        <dbReference type="EMBL" id="KKL86891.1"/>
    </source>
</evidence>
<name>A0A0F9G909_9ZZZZ</name>
<protein>
    <submittedName>
        <fullName evidence="1">Uncharacterized protein</fullName>
    </submittedName>
</protein>
<gene>
    <name evidence="1" type="ORF">LCGC14_1940220</name>
</gene>
<accession>A0A0F9G909</accession>
<dbReference type="AlphaFoldDB" id="A0A0F9G909"/>
<comment type="caution">
    <text evidence="1">The sequence shown here is derived from an EMBL/GenBank/DDBJ whole genome shotgun (WGS) entry which is preliminary data.</text>
</comment>